<dbReference type="SUPFAM" id="SSF51126">
    <property type="entry name" value="Pectin lyase-like"/>
    <property type="match status" value="1"/>
</dbReference>
<keyword evidence="4" id="KW-1185">Reference proteome</keyword>
<keyword evidence="1" id="KW-0732">Signal</keyword>
<gene>
    <name evidence="3" type="ORF">F3N42_01130</name>
</gene>
<evidence type="ECO:0000313" key="4">
    <source>
        <dbReference type="Proteomes" id="UP000325372"/>
    </source>
</evidence>
<feature type="signal peptide" evidence="1">
    <location>
        <begin position="1"/>
        <end position="25"/>
    </location>
</feature>
<organism evidence="3 4">
    <name type="scientific">Marinihelvus fidelis</name>
    <dbReference type="NCBI Taxonomy" id="2613842"/>
    <lineage>
        <taxon>Bacteria</taxon>
        <taxon>Pseudomonadati</taxon>
        <taxon>Pseudomonadota</taxon>
        <taxon>Gammaproteobacteria</taxon>
        <taxon>Chromatiales</taxon>
        <taxon>Wenzhouxiangellaceae</taxon>
        <taxon>Marinihelvus</taxon>
    </lineage>
</organism>
<dbReference type="InterPro" id="IPR012334">
    <property type="entry name" value="Pectin_lyas_fold"/>
</dbReference>
<evidence type="ECO:0000256" key="1">
    <source>
        <dbReference type="SAM" id="SignalP"/>
    </source>
</evidence>
<protein>
    <submittedName>
        <fullName evidence="3">Right-handed parallel beta-helix repeat-containing protein</fullName>
    </submittedName>
</protein>
<feature type="chain" id="PRO_5024440999" evidence="1">
    <location>
        <begin position="26"/>
        <end position="614"/>
    </location>
</feature>
<sequence>MAPTRRLINPLALLAGWAFLSTALAQPSGGPYGPIDQDYTLPAGAGTTYFVAPDGNAQSPGTDIDAPTTLDAAIARVVTDDAIILRGGTYRTGGLRLNQGVTIQPYRDERPVLKGTQVATEWEALRDGVWRTKWETLFPTEPMGWWRRNREGMRTPLHRFDNDMVFLDGVHLRSVGWEGELDETSYFIDQDNGYVYLGTDPTDRLVEITAHDGAIIRTSADVHGKSNDGQGPVIRGLKITQYAYRCLEVEGKRQITMHEEPTDEPVGLKDPSEFGKDITGTVLENLDISYCSRVAGYFRGDGLVIRNTLVSDTGTEGIYVIGSSDVLLEKNIIRRNNIENLTGYYASAVKIFNQTRRVTFRDNLVIDHPNSNGVWYDVGNRDGVIINNWIENTHDGFMFEISDGATVAGNVFVDNYNGVFVLNAANVKVYHNTFINSSAEFRRDRRGDGDDHFGWHVTTGPGVEERDGHVFVNNLLVVGPEYERPLLEFEQPAELCDRLDQPQADIVDGNVYVRDRTILSGSVLVQLSPAGTENCIENVTDLDALETTTPGWEAHGQVMAQSLRTVFKGPDLGRFNLREPIETQSSDRVPAEVLELLGWRAGEAATVGAYPGRD</sequence>
<reference evidence="3 4" key="1">
    <citation type="submission" date="2019-09" db="EMBL/GenBank/DDBJ databases">
        <title>Wenzhouxiangella sp. Genome sequencing and assembly.</title>
        <authorList>
            <person name="Zhang R."/>
        </authorList>
    </citation>
    <scope>NUCLEOTIDE SEQUENCE [LARGE SCALE GENOMIC DNA]</scope>
    <source>
        <strain evidence="3 4">W260</strain>
    </source>
</reference>
<feature type="domain" description="Right handed beta helix" evidence="2">
    <location>
        <begin position="281"/>
        <end position="434"/>
    </location>
</feature>
<proteinExistence type="predicted"/>
<dbReference type="Gene3D" id="2.160.20.10">
    <property type="entry name" value="Single-stranded right-handed beta-helix, Pectin lyase-like"/>
    <property type="match status" value="1"/>
</dbReference>
<name>A0A5N0TJS9_9GAMM</name>
<accession>A0A5N0TJS9</accession>
<dbReference type="InterPro" id="IPR006626">
    <property type="entry name" value="PbH1"/>
</dbReference>
<dbReference type="InterPro" id="IPR039448">
    <property type="entry name" value="Beta_helix"/>
</dbReference>
<comment type="caution">
    <text evidence="3">The sequence shown here is derived from an EMBL/GenBank/DDBJ whole genome shotgun (WGS) entry which is preliminary data.</text>
</comment>
<evidence type="ECO:0000313" key="3">
    <source>
        <dbReference type="EMBL" id="KAA9134176.1"/>
    </source>
</evidence>
<dbReference type="Pfam" id="PF13229">
    <property type="entry name" value="Beta_helix"/>
    <property type="match status" value="1"/>
</dbReference>
<dbReference type="SMART" id="SM00710">
    <property type="entry name" value="PbH1"/>
    <property type="match status" value="7"/>
</dbReference>
<evidence type="ECO:0000259" key="2">
    <source>
        <dbReference type="Pfam" id="PF13229"/>
    </source>
</evidence>
<dbReference type="RefSeq" id="WP_150862540.1">
    <property type="nucleotide sequence ID" value="NZ_VYXP01000001.1"/>
</dbReference>
<dbReference type="InterPro" id="IPR011050">
    <property type="entry name" value="Pectin_lyase_fold/virulence"/>
</dbReference>
<dbReference type="AlphaFoldDB" id="A0A5N0TJS9"/>
<dbReference type="Proteomes" id="UP000325372">
    <property type="component" value="Unassembled WGS sequence"/>
</dbReference>
<dbReference type="EMBL" id="VYXP01000001">
    <property type="protein sequence ID" value="KAA9134176.1"/>
    <property type="molecule type" value="Genomic_DNA"/>
</dbReference>